<dbReference type="SUPFAM" id="SSF52058">
    <property type="entry name" value="L domain-like"/>
    <property type="match status" value="1"/>
</dbReference>
<dbReference type="Pfam" id="PF23598">
    <property type="entry name" value="LRR_14"/>
    <property type="match status" value="1"/>
</dbReference>
<comment type="similarity">
    <text evidence="1">Belongs to the disease resistance NB-LRR family.</text>
</comment>
<feature type="coiled-coil region" evidence="7">
    <location>
        <begin position="27"/>
        <end position="68"/>
    </location>
</feature>
<keyword evidence="5" id="KW-0611">Plant defense</keyword>
<evidence type="ECO:0000259" key="9">
    <source>
        <dbReference type="Pfam" id="PF23559"/>
    </source>
</evidence>
<dbReference type="InterPro" id="IPR050905">
    <property type="entry name" value="Plant_NBS-LRR"/>
</dbReference>
<dbReference type="InterPro" id="IPR058922">
    <property type="entry name" value="WHD_DRP"/>
</dbReference>
<evidence type="ECO:0000256" key="1">
    <source>
        <dbReference type="ARBA" id="ARBA00008894"/>
    </source>
</evidence>
<organism evidence="11 12">
    <name type="scientific">Camelina sativa</name>
    <name type="common">False flax</name>
    <name type="synonym">Myagrum sativum</name>
    <dbReference type="NCBI Taxonomy" id="90675"/>
    <lineage>
        <taxon>Eukaryota</taxon>
        <taxon>Viridiplantae</taxon>
        <taxon>Streptophyta</taxon>
        <taxon>Embryophyta</taxon>
        <taxon>Tracheophyta</taxon>
        <taxon>Spermatophyta</taxon>
        <taxon>Magnoliopsida</taxon>
        <taxon>eudicotyledons</taxon>
        <taxon>Gunneridae</taxon>
        <taxon>Pentapetalae</taxon>
        <taxon>rosids</taxon>
        <taxon>malvids</taxon>
        <taxon>Brassicales</taxon>
        <taxon>Brassicaceae</taxon>
        <taxon>Camelineae</taxon>
        <taxon>Camelina</taxon>
    </lineage>
</organism>
<accession>A0ABM0SYU0</accession>
<dbReference type="InterPro" id="IPR032675">
    <property type="entry name" value="LRR_dom_sf"/>
</dbReference>
<keyword evidence="3" id="KW-0677">Repeat</keyword>
<dbReference type="Pfam" id="PF23559">
    <property type="entry name" value="WHD_DRP"/>
    <property type="match status" value="1"/>
</dbReference>
<gene>
    <name evidence="12" type="primary">LOC104703727</name>
</gene>
<keyword evidence="11" id="KW-1185">Reference proteome</keyword>
<dbReference type="SUPFAM" id="SSF52540">
    <property type="entry name" value="P-loop containing nucleoside triphosphate hydrolases"/>
    <property type="match status" value="1"/>
</dbReference>
<dbReference type="PRINTS" id="PR00364">
    <property type="entry name" value="DISEASERSIST"/>
</dbReference>
<keyword evidence="7" id="KW-0175">Coiled coil</keyword>
<evidence type="ECO:0000259" key="10">
    <source>
        <dbReference type="Pfam" id="PF23598"/>
    </source>
</evidence>
<evidence type="ECO:0000256" key="7">
    <source>
        <dbReference type="SAM" id="Coils"/>
    </source>
</evidence>
<dbReference type="InterPro" id="IPR055414">
    <property type="entry name" value="LRR_R13L4/SHOC2-like"/>
</dbReference>
<evidence type="ECO:0000256" key="4">
    <source>
        <dbReference type="ARBA" id="ARBA00022741"/>
    </source>
</evidence>
<dbReference type="Gene3D" id="1.10.8.430">
    <property type="entry name" value="Helical domain of apoptotic protease-activating factors"/>
    <property type="match status" value="1"/>
</dbReference>
<dbReference type="InterPro" id="IPR042197">
    <property type="entry name" value="Apaf_helical"/>
</dbReference>
<dbReference type="InterPro" id="IPR001611">
    <property type="entry name" value="Leu-rich_rpt"/>
</dbReference>
<dbReference type="InterPro" id="IPR002182">
    <property type="entry name" value="NB-ARC"/>
</dbReference>
<evidence type="ECO:0000256" key="5">
    <source>
        <dbReference type="ARBA" id="ARBA00022821"/>
    </source>
</evidence>
<evidence type="ECO:0000259" key="8">
    <source>
        <dbReference type="Pfam" id="PF00931"/>
    </source>
</evidence>
<proteinExistence type="inferred from homology"/>
<dbReference type="Gene3D" id="3.80.10.10">
    <property type="entry name" value="Ribonuclease Inhibitor"/>
    <property type="match status" value="2"/>
</dbReference>
<protein>
    <submittedName>
        <fullName evidence="12">Probable disease resistance protein At1g61310 isoform X2</fullName>
    </submittedName>
</protein>
<evidence type="ECO:0000313" key="12">
    <source>
        <dbReference type="RefSeq" id="XP_010418103.1"/>
    </source>
</evidence>
<dbReference type="InterPro" id="IPR027417">
    <property type="entry name" value="P-loop_NTPase"/>
</dbReference>
<dbReference type="PROSITE" id="PS51450">
    <property type="entry name" value="LRR"/>
    <property type="match status" value="1"/>
</dbReference>
<dbReference type="Proteomes" id="UP000694864">
    <property type="component" value="Chromosome 7"/>
</dbReference>
<dbReference type="InterPro" id="IPR036388">
    <property type="entry name" value="WH-like_DNA-bd_sf"/>
</dbReference>
<feature type="domain" description="NB-ARC" evidence="8">
    <location>
        <begin position="154"/>
        <end position="323"/>
    </location>
</feature>
<keyword evidence="6" id="KW-0067">ATP-binding</keyword>
<dbReference type="PANTHER" id="PTHR33463">
    <property type="entry name" value="NB-ARC DOMAIN-CONTAINING PROTEIN-RELATED"/>
    <property type="match status" value="1"/>
</dbReference>
<feature type="domain" description="Disease resistance R13L4/SHOC-2-like LRR" evidence="10">
    <location>
        <begin position="510"/>
        <end position="844"/>
    </location>
</feature>
<sequence length="904" mass="102551">MGSCLSIGVSGDDLIRIFSYLCGEGYIRNLRDNLKNLEREMEDLKAIEDDVQNKVATEERQLRQMRESVKLWLGRVEKTDTEFKDLLRISPTELQNLCLCDLLSKDVRSSYNYGKSVSLLLEEVKKLKSEGHFGEFTDPSSEIVEMPTQPTVGQEEMLEKAWNRLKEDRVGIMGLHGMGGVGKTTLFKKIHNKFTEISGTFDVVIWIVVSQGATISKLQEEIAAKLHLYCDENKNESDKAADIYKYLNKKSFVLMLDDIWEEVDLEAIGIPFPTRENGCKVAFTTRSQEVCGRMGDHDAMEIKCLERDEAWELFKSKVGDNTLSRDPGIVKLARRVADKCRGLPLALKVIGKAMSSKTTVREWEHAMDVLTRSAAEFSSDMENKILSILKFSYDSLGDEQIQSCFLYCALFPEDELIDVDDLIHLWICEGFLGEYQVIKEVYNKGYAMLRTLIRANLLAEIGTELVVMHDVVREMALWIASDFGKQKENFVVHANVGLVEIPEVKDWGAVRRMSLMKNHIKEITCSSSKCTELTTLFLQENQLKNLSGEFLQSMKKLVVLDLSKNSNLSELPEQISELVSLQYLDLSYTSIEKLPVGLQELKKLTHLLLHAIRKLCSISGISRLVSLRVLSLFGSNVHGDVSLLKELQLLEKLQELMITVSAELSLEKILLGDQRLANCITYLEIIDFQEKPLDLSSLESIENLRVLYLKSSHVSDINNPTIPCFTNLSTMIISECHSMKDLTWILVAPNLCSLCISDSVAVEEIINKEKATDLTGIAPLLKLELLGLDNLSKLESIYRSPLPFPFLRRIFVWKCPKLRKFPLNATSVPQVDEFNIKMEETELEWEDEDTKNRFLPSQIGSLSKDPLLKIGILHCENQNHRFVLLLLSLSSSSSVCVCVLFIWI</sequence>
<evidence type="ECO:0000256" key="2">
    <source>
        <dbReference type="ARBA" id="ARBA00022614"/>
    </source>
</evidence>
<dbReference type="Gene3D" id="1.10.10.10">
    <property type="entry name" value="Winged helix-like DNA-binding domain superfamily/Winged helix DNA-binding domain"/>
    <property type="match status" value="1"/>
</dbReference>
<dbReference type="PANTHER" id="PTHR33463:SF220">
    <property type="entry name" value="NB-ARC DOMAIN-CONTAINING PROTEIN"/>
    <property type="match status" value="1"/>
</dbReference>
<feature type="domain" description="Disease resistance protein winged helix" evidence="9">
    <location>
        <begin position="410"/>
        <end position="476"/>
    </location>
</feature>
<evidence type="ECO:0000313" key="11">
    <source>
        <dbReference type="Proteomes" id="UP000694864"/>
    </source>
</evidence>
<reference evidence="11" key="1">
    <citation type="journal article" date="2014" name="Nat. Commun.">
        <title>The emerging biofuel crop Camelina sativa retains a highly undifferentiated hexaploid genome structure.</title>
        <authorList>
            <person name="Kagale S."/>
            <person name="Koh C."/>
            <person name="Nixon J."/>
            <person name="Bollina V."/>
            <person name="Clarke W.E."/>
            <person name="Tuteja R."/>
            <person name="Spillane C."/>
            <person name="Robinson S.J."/>
            <person name="Links M.G."/>
            <person name="Clarke C."/>
            <person name="Higgins E.E."/>
            <person name="Huebert T."/>
            <person name="Sharpe A.G."/>
            <person name="Parkin I.A."/>
        </authorList>
    </citation>
    <scope>NUCLEOTIDE SEQUENCE [LARGE SCALE GENOMIC DNA]</scope>
    <source>
        <strain evidence="11">cv. DH55</strain>
    </source>
</reference>
<dbReference type="Gene3D" id="3.40.50.300">
    <property type="entry name" value="P-loop containing nucleotide triphosphate hydrolases"/>
    <property type="match status" value="1"/>
</dbReference>
<dbReference type="GeneID" id="104703727"/>
<name>A0ABM0SYU0_CAMSA</name>
<evidence type="ECO:0000256" key="3">
    <source>
        <dbReference type="ARBA" id="ARBA00022737"/>
    </source>
</evidence>
<evidence type="ECO:0000256" key="6">
    <source>
        <dbReference type="ARBA" id="ARBA00022840"/>
    </source>
</evidence>
<keyword evidence="2" id="KW-0433">Leucine-rich repeat</keyword>
<reference evidence="12" key="2">
    <citation type="submission" date="2025-08" db="UniProtKB">
        <authorList>
            <consortium name="RefSeq"/>
        </authorList>
    </citation>
    <scope>IDENTIFICATION</scope>
    <source>
        <tissue evidence="12">Leaf</tissue>
    </source>
</reference>
<keyword evidence="4" id="KW-0547">Nucleotide-binding</keyword>
<dbReference type="RefSeq" id="XP_010418103.1">
    <property type="nucleotide sequence ID" value="XM_010419801.2"/>
</dbReference>
<dbReference type="Pfam" id="PF00931">
    <property type="entry name" value="NB-ARC"/>
    <property type="match status" value="1"/>
</dbReference>